<dbReference type="InterPro" id="IPR017146">
    <property type="entry name" value="Lanti_2_LanM"/>
</dbReference>
<dbReference type="CDD" id="cd04792">
    <property type="entry name" value="LanM-like"/>
    <property type="match status" value="1"/>
</dbReference>
<comment type="caution">
    <text evidence="2">The sequence shown here is derived from an EMBL/GenBank/DDBJ whole genome shotgun (WGS) entry which is preliminary data.</text>
</comment>
<keyword evidence="3" id="KW-1185">Reference proteome</keyword>
<dbReference type="Gene3D" id="1.50.10.10">
    <property type="match status" value="1"/>
</dbReference>
<sequence length="960" mass="103636">MASVTDAGHFDASLGCLFSSDVDGLATQLVEIAGLHASERAVILAGTREVLLAILHAKLTRVLLVELHAARTAGTLQGEDAAQRWTHFIELSSHADFWAGLAAHYPRLLARVGSIVRNRCRAALRFAQHWAHDRDSLGTLCGGEAGHLLKLSFGAGDSHRRGQTVALVHCEGGRVVYKPRSMATDRELAHFIETLAGDHDEPLAIRVPRVVNRTEYGWAEFVGHRYAADDSELRDFYRGIGHWLAIMSLLGGSDLHAENLIAHGGSPVVIDCETLFTPKLPRKPSGYGQAADCAADMVAGTVLSIGMLPGRGLGLGWRGVDTSAVGSLPGQQPMLEQPSIVNAGTDEARLGTIKVAAPIAQNHPSAEPVLSRFWPDVLEAFDGMTATLRRLDDNGALRCRLERFADCRIRVVPRATEVYAELARMLWHPVSLHNEASATARARDLMARMATNVAVAPGDPEVIEAEISDLLEGDIPFFSTTARQGRLDGPRDTQWLPPLNLVDAALDHWRSIDPLLERSVIKATLISAYINQGWMPGDESLWPAQARMGDIDARRREQVAKIMRELVATAIRGDDGSVAWIAPVFDPVTGWSVQPLTQDLYGGTSGVALLIAAYLREVGAGRANSVEGLEELLTATLFSLELLAAKAERQRQDTLKVRPLPLGGYSGLGSLIWMWLTLADWGMDRGGGLAHARTLAEAIPEAADASDMVDVLSGAAGVIPPLLMLARRSGDARYLQMARELGDSLCARAVRDGDKACWKQEQWPDGVGGFAHGVTGIAWALTQLARATDEQRYLDMATAALAFEEALYDDSERNWLDLRMLPGARTAAAWCHGAVGIGLAHLDLDPSLQQPHTRTQLRRAAAATWRQGLGWNHSACHGDASAWELLDAAISASEAPDGLTREALLAHWLTSIEDHGPICGMVRDTFSPGLMPGLGGIAYQLLRAHPESTLPSILTLSAHG</sequence>
<evidence type="ECO:0000313" key="2">
    <source>
        <dbReference type="EMBL" id="MFK2916684.1"/>
    </source>
</evidence>
<dbReference type="Pfam" id="PF05147">
    <property type="entry name" value="LANC_like"/>
    <property type="match status" value="1"/>
</dbReference>
<dbReference type="SUPFAM" id="SSF158745">
    <property type="entry name" value="LanC-like"/>
    <property type="match status" value="1"/>
</dbReference>
<reference evidence="2 3" key="1">
    <citation type="submission" date="2020-10" db="EMBL/GenBank/DDBJ databases">
        <title>Phylogeny of dyella-like bacteria.</title>
        <authorList>
            <person name="Fu J."/>
        </authorList>
    </citation>
    <scope>NUCLEOTIDE SEQUENCE [LARGE SCALE GENOMIC DNA]</scope>
    <source>
        <strain evidence="2 3">BB4</strain>
    </source>
</reference>
<proteinExistence type="predicted"/>
<dbReference type="PIRSF" id="PIRSF037228">
    <property type="entry name" value="Lant_mod_RumM"/>
    <property type="match status" value="1"/>
</dbReference>
<dbReference type="InterPro" id="IPR007822">
    <property type="entry name" value="LANC-like"/>
</dbReference>
<dbReference type="PRINTS" id="PR01950">
    <property type="entry name" value="LANCSUPER"/>
</dbReference>
<organism evidence="2 3">
    <name type="scientific">Dyella koreensis</name>
    <dbReference type="NCBI Taxonomy" id="311235"/>
    <lineage>
        <taxon>Bacteria</taxon>
        <taxon>Pseudomonadati</taxon>
        <taxon>Pseudomonadota</taxon>
        <taxon>Gammaproteobacteria</taxon>
        <taxon>Lysobacterales</taxon>
        <taxon>Rhodanobacteraceae</taxon>
        <taxon>Dyella</taxon>
    </lineage>
</organism>
<dbReference type="SMART" id="SM01260">
    <property type="entry name" value="LANC_like"/>
    <property type="match status" value="1"/>
</dbReference>
<name>A0ABW8K5D0_9GAMM</name>
<dbReference type="InterPro" id="IPR012341">
    <property type="entry name" value="6hp_glycosidase-like_sf"/>
</dbReference>
<feature type="domain" description="Lantibiotic biosynthesis protein dehydration" evidence="1">
    <location>
        <begin position="105"/>
        <end position="480"/>
    </location>
</feature>
<evidence type="ECO:0000313" key="3">
    <source>
        <dbReference type="Proteomes" id="UP001620408"/>
    </source>
</evidence>
<dbReference type="InterPro" id="IPR025410">
    <property type="entry name" value="Lant_dehyd"/>
</dbReference>
<dbReference type="Proteomes" id="UP001620408">
    <property type="component" value="Unassembled WGS sequence"/>
</dbReference>
<accession>A0ABW8K5D0</accession>
<dbReference type="EMBL" id="JADIKD010000007">
    <property type="protein sequence ID" value="MFK2916684.1"/>
    <property type="molecule type" value="Genomic_DNA"/>
</dbReference>
<evidence type="ECO:0000259" key="1">
    <source>
        <dbReference type="Pfam" id="PF13575"/>
    </source>
</evidence>
<protein>
    <submittedName>
        <fullName evidence="2">Type 2 lantipeptide synthetase LanM family protein</fullName>
    </submittedName>
</protein>
<dbReference type="NCBIfam" id="TIGR03897">
    <property type="entry name" value="lanti_2_LanM"/>
    <property type="match status" value="1"/>
</dbReference>
<dbReference type="Pfam" id="PF13575">
    <property type="entry name" value="DUF4135"/>
    <property type="match status" value="1"/>
</dbReference>
<gene>
    <name evidence="2" type="ORF">ISS97_05370</name>
</gene>
<dbReference type="RefSeq" id="WP_379986066.1">
    <property type="nucleotide sequence ID" value="NZ_JADIKD010000007.1"/>
</dbReference>